<feature type="domain" description="GIY-YIG" evidence="3">
    <location>
        <begin position="1"/>
        <end position="86"/>
    </location>
</feature>
<dbReference type="Pfam" id="PF01541">
    <property type="entry name" value="GIY-YIG"/>
    <property type="match status" value="1"/>
</dbReference>
<dbReference type="SUPFAM" id="SSF82771">
    <property type="entry name" value="GIY-YIG endonuclease"/>
    <property type="match status" value="1"/>
</dbReference>
<protein>
    <submittedName>
        <fullName evidence="4">Intron associated endonuclease</fullName>
    </submittedName>
</protein>
<name>A0A8S5NWA9_9CAUD</name>
<dbReference type="InterPro" id="IPR036388">
    <property type="entry name" value="WH-like_DNA-bd_sf"/>
</dbReference>
<dbReference type="InterPro" id="IPR000305">
    <property type="entry name" value="GIY-YIG_endonuc"/>
</dbReference>
<dbReference type="Gene3D" id="3.40.1440.10">
    <property type="entry name" value="GIY-YIG endonuclease"/>
    <property type="match status" value="1"/>
</dbReference>
<evidence type="ECO:0000256" key="1">
    <source>
        <dbReference type="ARBA" id="ARBA00001946"/>
    </source>
</evidence>
<accession>A0A8S5NWA9</accession>
<reference evidence="4" key="1">
    <citation type="journal article" date="2021" name="Proc. Natl. Acad. Sci. U.S.A.">
        <title>A Catalog of Tens of Thousands of Viruses from Human Metagenomes Reveals Hidden Associations with Chronic Diseases.</title>
        <authorList>
            <person name="Tisza M.J."/>
            <person name="Buck C.B."/>
        </authorList>
    </citation>
    <scope>NUCLEOTIDE SEQUENCE</scope>
    <source>
        <strain evidence="4">Ct4Ap70</strain>
    </source>
</reference>
<keyword evidence="2" id="KW-0460">Magnesium</keyword>
<evidence type="ECO:0000256" key="2">
    <source>
        <dbReference type="ARBA" id="ARBA00022842"/>
    </source>
</evidence>
<dbReference type="PROSITE" id="PS50164">
    <property type="entry name" value="GIY_YIG"/>
    <property type="match status" value="1"/>
</dbReference>
<keyword evidence="4" id="KW-0255">Endonuclease</keyword>
<organism evidence="4">
    <name type="scientific">Siphoviridae sp. ct4Ap70</name>
    <dbReference type="NCBI Taxonomy" id="2825328"/>
    <lineage>
        <taxon>Viruses</taxon>
        <taxon>Duplodnaviria</taxon>
        <taxon>Heunggongvirae</taxon>
        <taxon>Uroviricota</taxon>
        <taxon>Caudoviricetes</taxon>
    </lineage>
</organism>
<comment type="cofactor">
    <cofactor evidence="1">
        <name>Mg(2+)</name>
        <dbReference type="ChEBI" id="CHEBI:18420"/>
    </cofactor>
</comment>
<sequence>MVGIYKIENKVNGKVYIGQSIDIKIRWYNHRKELNGNRHHNEHLQNAWNKYGESQFIFNIIEECTVENIDEREIYWINYYNATNGKCGYNMTLGGQGIHGYSWSDEGKQHLSDIRNPEAILQLDLNGNIIERWRSGSYAARETGFPASGIMNCLRDDGDQYQAHGFIWVYESKYYSKEFDINTYMDKYIKPRPRIIEYDLYGNINKIWNNAVEIMNAYGEKSVIYKALTCVLKHDRRSIKGKIFLYENDDFELTDEYLRDIRVKTASYKINQFDKMNNFIKTWTQEEIKNSEYLFSSIRHFCTQAYVGNFINKPLYNYIWRYE</sequence>
<dbReference type="InterPro" id="IPR006350">
    <property type="entry name" value="Intron_endoG1"/>
</dbReference>
<dbReference type="GO" id="GO:0004519">
    <property type="term" value="F:endonuclease activity"/>
    <property type="evidence" value="ECO:0007669"/>
    <property type="project" value="UniProtKB-KW"/>
</dbReference>
<evidence type="ECO:0000313" key="4">
    <source>
        <dbReference type="EMBL" id="DAD99062.1"/>
    </source>
</evidence>
<dbReference type="SMART" id="SM00465">
    <property type="entry name" value="GIYc"/>
    <property type="match status" value="1"/>
</dbReference>
<dbReference type="NCBIfam" id="TIGR01453">
    <property type="entry name" value="grpIintron_endo"/>
    <property type="match status" value="1"/>
</dbReference>
<dbReference type="CDD" id="cd10437">
    <property type="entry name" value="GIY-YIG_HE_I-TevI_like"/>
    <property type="match status" value="1"/>
</dbReference>
<evidence type="ECO:0000259" key="3">
    <source>
        <dbReference type="PROSITE" id="PS50164"/>
    </source>
</evidence>
<dbReference type="EMBL" id="BK015274">
    <property type="protein sequence ID" value="DAD99062.1"/>
    <property type="molecule type" value="Genomic_DNA"/>
</dbReference>
<keyword evidence="4" id="KW-0540">Nuclease</keyword>
<proteinExistence type="predicted"/>
<dbReference type="InterPro" id="IPR035901">
    <property type="entry name" value="GIY-YIG_endonuc_sf"/>
</dbReference>
<dbReference type="Gene3D" id="1.10.10.10">
    <property type="entry name" value="Winged helix-like DNA-binding domain superfamily/Winged helix DNA-binding domain"/>
    <property type="match status" value="1"/>
</dbReference>
<keyword evidence="4" id="KW-0378">Hydrolase</keyword>